<sequence>MLINKDILKMFLFAFIVLYIIFRDAKSILKMLSTVATAYSIVILLLQ</sequence>
<accession>A0A1L3NLT4</accession>
<proteinExistence type="predicted"/>
<evidence type="ECO:0000313" key="3">
    <source>
        <dbReference type="Proteomes" id="UP000182204"/>
    </source>
</evidence>
<dbReference type="Proteomes" id="UP000182204">
    <property type="component" value="Chromosome"/>
</dbReference>
<gene>
    <name evidence="2" type="ORF">NPD5_3878</name>
</gene>
<reference evidence="2 3" key="1">
    <citation type="submission" date="2015-11" db="EMBL/GenBank/DDBJ databases">
        <authorList>
            <person name="Hill K.K."/>
            <person name="Shirey T.B."/>
            <person name="Raphael B."/>
            <person name="Daligault H.E."/>
            <person name="Davenport K.W."/>
            <person name="Bruce D.C."/>
            <person name="Foley B.T."/>
            <person name="Johnson S.L."/>
        </authorList>
    </citation>
    <scope>NUCLEOTIDE SEQUENCE [LARGE SCALE GENOMIC DNA]</scope>
    <source>
        <strain evidence="2 3">CDC_1632</strain>
    </source>
</reference>
<protein>
    <submittedName>
        <fullName evidence="2">Putative membrane protein</fullName>
    </submittedName>
</protein>
<feature type="transmembrane region" description="Helical" evidence="1">
    <location>
        <begin position="28"/>
        <end position="46"/>
    </location>
</feature>
<dbReference type="RefSeq" id="WP_155119564.1">
    <property type="nucleotide sequence ID" value="NZ_CP013243.1"/>
</dbReference>
<dbReference type="AlphaFoldDB" id="A0A1L3NLT4"/>
<name>A0A1L3NLT4_CLOSG</name>
<organism evidence="2 3">
    <name type="scientific">Clostridium sporogenes</name>
    <dbReference type="NCBI Taxonomy" id="1509"/>
    <lineage>
        <taxon>Bacteria</taxon>
        <taxon>Bacillati</taxon>
        <taxon>Bacillota</taxon>
        <taxon>Clostridia</taxon>
        <taxon>Eubacteriales</taxon>
        <taxon>Clostridiaceae</taxon>
        <taxon>Clostridium</taxon>
    </lineage>
</organism>
<dbReference type="EMBL" id="CP013243">
    <property type="protein sequence ID" value="APH17107.1"/>
    <property type="molecule type" value="Genomic_DNA"/>
</dbReference>
<keyword evidence="1" id="KW-1133">Transmembrane helix</keyword>
<evidence type="ECO:0000313" key="2">
    <source>
        <dbReference type="EMBL" id="APH17107.1"/>
    </source>
</evidence>
<keyword evidence="1" id="KW-0472">Membrane</keyword>
<evidence type="ECO:0000256" key="1">
    <source>
        <dbReference type="SAM" id="Phobius"/>
    </source>
</evidence>
<feature type="transmembrane region" description="Helical" evidence="1">
    <location>
        <begin position="7"/>
        <end position="22"/>
    </location>
</feature>
<keyword evidence="1" id="KW-0812">Transmembrane</keyword>